<protein>
    <submittedName>
        <fullName evidence="4">GTP-binding protein</fullName>
    </submittedName>
</protein>
<gene>
    <name evidence="4" type="ORF">ACFFHM_10050</name>
</gene>
<dbReference type="InterPro" id="IPR027417">
    <property type="entry name" value="P-loop_NTPase"/>
</dbReference>
<dbReference type="Pfam" id="PF07683">
    <property type="entry name" value="CobW_C"/>
    <property type="match status" value="1"/>
</dbReference>
<dbReference type="PANTHER" id="PTHR13748:SF62">
    <property type="entry name" value="COBW DOMAIN-CONTAINING PROTEIN"/>
    <property type="match status" value="1"/>
</dbReference>
<dbReference type="PANTHER" id="PTHR13748">
    <property type="entry name" value="COBW-RELATED"/>
    <property type="match status" value="1"/>
</dbReference>
<dbReference type="InterPro" id="IPR011629">
    <property type="entry name" value="CobW-like_C"/>
</dbReference>
<dbReference type="Gene3D" id="3.30.1220.10">
    <property type="entry name" value="CobW-like, C-terminal domain"/>
    <property type="match status" value="1"/>
</dbReference>
<dbReference type="RefSeq" id="WP_335960352.1">
    <property type="nucleotide sequence ID" value="NZ_JAXBLX010000010.1"/>
</dbReference>
<dbReference type="SUPFAM" id="SSF90002">
    <property type="entry name" value="Hypothetical protein YjiA, C-terminal domain"/>
    <property type="match status" value="1"/>
</dbReference>
<dbReference type="Proteomes" id="UP001589838">
    <property type="component" value="Unassembled WGS sequence"/>
</dbReference>
<dbReference type="InterPro" id="IPR051316">
    <property type="entry name" value="Zinc-reg_GTPase_activator"/>
</dbReference>
<reference evidence="4 5" key="1">
    <citation type="submission" date="2024-09" db="EMBL/GenBank/DDBJ databases">
        <authorList>
            <person name="Sun Q."/>
            <person name="Mori K."/>
        </authorList>
    </citation>
    <scope>NUCLEOTIDE SEQUENCE [LARGE SCALE GENOMIC DNA]</scope>
    <source>
        <strain evidence="4 5">NCAIM B.02610</strain>
    </source>
</reference>
<dbReference type="EMBL" id="JBHLUX010000025">
    <property type="protein sequence ID" value="MFC0470826.1"/>
    <property type="molecule type" value="Genomic_DNA"/>
</dbReference>
<proteinExistence type="predicted"/>
<name>A0ABV6KBZ8_9BACI</name>
<sequence length="342" mass="39525">MEQRKPLTIITGFSIKDKCDLIKEIQGSKQSKIKVILFRPTDVNLVVNSADPYPLTHFIGEAVHELEINTLTNLITTLEEISSHRNVDEILLDIYPTSDIDSLFDCSISQNNHQNWYLKSHIHVIDARDFWFSYFSEHGIELTNHTLEYTLGEALINQLELAEMIYIYNTNQLSHERLGELMVFIQNLQPKALISVMNDSDWRGEDKKNAFNMKATSSLYVDQINLFSSRSNLKVIGQYGIDTFVYQSHLPVDFNRLEQFFTKIPGEVFRMKGRCYSPFTQEIHCISQVGSNIQVETSKMCSTKSIDMLTEFLFIGSELNQEEIITMLDDCLQNKYKDIIAY</sequence>
<accession>A0ABV6KBZ8</accession>
<organism evidence="4 5">
    <name type="scientific">Halalkalibacter kiskunsagensis</name>
    <dbReference type="NCBI Taxonomy" id="1548599"/>
    <lineage>
        <taxon>Bacteria</taxon>
        <taxon>Bacillati</taxon>
        <taxon>Bacillota</taxon>
        <taxon>Bacilli</taxon>
        <taxon>Bacillales</taxon>
        <taxon>Bacillaceae</taxon>
        <taxon>Halalkalibacter</taxon>
    </lineage>
</organism>
<evidence type="ECO:0000259" key="3">
    <source>
        <dbReference type="SMART" id="SM00833"/>
    </source>
</evidence>
<keyword evidence="2" id="KW-0143">Chaperone</keyword>
<keyword evidence="1" id="KW-0547">Nucleotide-binding</keyword>
<evidence type="ECO:0000313" key="4">
    <source>
        <dbReference type="EMBL" id="MFC0470826.1"/>
    </source>
</evidence>
<dbReference type="InterPro" id="IPR036627">
    <property type="entry name" value="CobW-likC_sf"/>
</dbReference>
<dbReference type="Gene3D" id="3.40.50.300">
    <property type="entry name" value="P-loop containing nucleotide triphosphate hydrolases"/>
    <property type="match status" value="1"/>
</dbReference>
<evidence type="ECO:0000313" key="5">
    <source>
        <dbReference type="Proteomes" id="UP001589838"/>
    </source>
</evidence>
<keyword evidence="5" id="KW-1185">Reference proteome</keyword>
<evidence type="ECO:0000256" key="1">
    <source>
        <dbReference type="ARBA" id="ARBA00022741"/>
    </source>
</evidence>
<dbReference type="SMART" id="SM00833">
    <property type="entry name" value="CobW_C"/>
    <property type="match status" value="1"/>
</dbReference>
<feature type="domain" description="CobW C-terminal" evidence="3">
    <location>
        <begin position="241"/>
        <end position="332"/>
    </location>
</feature>
<evidence type="ECO:0000256" key="2">
    <source>
        <dbReference type="ARBA" id="ARBA00023186"/>
    </source>
</evidence>
<comment type="caution">
    <text evidence="4">The sequence shown here is derived from an EMBL/GenBank/DDBJ whole genome shotgun (WGS) entry which is preliminary data.</text>
</comment>